<proteinExistence type="predicted"/>
<gene>
    <name evidence="2" type="primary">sh3d21</name>
    <name evidence="2" type="synonym">zgc:123285</name>
</gene>
<dbReference type="RefSeq" id="XP_073781388.1">
    <property type="nucleotide sequence ID" value="XM_073925287.1"/>
</dbReference>
<dbReference type="Proteomes" id="UP000000437">
    <property type="component" value="Chromosome 16"/>
</dbReference>
<protein>
    <submittedName>
        <fullName evidence="2">SH3 domain-containing protein 21 isoform X5</fullName>
    </submittedName>
</protein>
<evidence type="ECO:0000313" key="1">
    <source>
        <dbReference type="Proteomes" id="UP000000437"/>
    </source>
</evidence>
<name>A0AC58HHG3_DANRE</name>
<reference evidence="2" key="1">
    <citation type="submission" date="2025-08" db="UniProtKB">
        <authorList>
            <consortium name="RefSeq"/>
        </authorList>
    </citation>
    <scope>IDENTIFICATION</scope>
    <source>
        <strain evidence="2">Tuebingen</strain>
        <tissue evidence="2">Fibroblasts and whole tissue</tissue>
    </source>
</reference>
<sequence length="216" mass="24000">MPVMDQNSSDTKPKTETKIDKPDNKDFRSDPPGKIKLPGLHKPPVPPPPVKDKAIKKDPKNAEEPQKQPPPPSPVHKEVKDIKEVKDKTPDQFDGVDVSSEKLSHPTANRAKPPQRRPPTALATAIQATESQSAPSSKTEPVTSPSKIQTDSRSAVQEDGASLASVLTELKELRMSLDLLKAQHERDIKELKEELKDETEKRTRLQDEVTALRKKQ</sequence>
<keyword evidence="1" id="KW-1185">Reference proteome</keyword>
<evidence type="ECO:0000313" key="2">
    <source>
        <dbReference type="RefSeq" id="XP_073781388.1"/>
    </source>
</evidence>
<organism evidence="1 2">
    <name type="scientific">Danio rerio</name>
    <name type="common">Zebrafish</name>
    <name type="synonym">Brachydanio rerio</name>
    <dbReference type="NCBI Taxonomy" id="7955"/>
    <lineage>
        <taxon>Eukaryota</taxon>
        <taxon>Metazoa</taxon>
        <taxon>Chordata</taxon>
        <taxon>Craniata</taxon>
        <taxon>Vertebrata</taxon>
        <taxon>Euteleostomi</taxon>
        <taxon>Actinopterygii</taxon>
        <taxon>Neopterygii</taxon>
        <taxon>Teleostei</taxon>
        <taxon>Ostariophysi</taxon>
        <taxon>Cypriniformes</taxon>
        <taxon>Danionidae</taxon>
        <taxon>Danioninae</taxon>
        <taxon>Danio</taxon>
    </lineage>
</organism>
<accession>A0AC58HHG3</accession>